<feature type="compositionally biased region" description="Low complexity" evidence="1">
    <location>
        <begin position="135"/>
        <end position="144"/>
    </location>
</feature>
<dbReference type="AlphaFoldDB" id="A0AAV5GN95"/>
<dbReference type="Gene3D" id="3.40.50.150">
    <property type="entry name" value="Vaccinia Virus protein VP39"/>
    <property type="match status" value="1"/>
</dbReference>
<organism evidence="2 3">
    <name type="scientific">Rhodotorula paludigena</name>
    <dbReference type="NCBI Taxonomy" id="86838"/>
    <lineage>
        <taxon>Eukaryota</taxon>
        <taxon>Fungi</taxon>
        <taxon>Dikarya</taxon>
        <taxon>Basidiomycota</taxon>
        <taxon>Pucciniomycotina</taxon>
        <taxon>Microbotryomycetes</taxon>
        <taxon>Sporidiobolales</taxon>
        <taxon>Sporidiobolaceae</taxon>
        <taxon>Rhodotorula</taxon>
    </lineage>
</organism>
<feature type="compositionally biased region" description="Gly residues" evidence="1">
    <location>
        <begin position="424"/>
        <end position="455"/>
    </location>
</feature>
<evidence type="ECO:0000313" key="3">
    <source>
        <dbReference type="Proteomes" id="UP001342314"/>
    </source>
</evidence>
<comment type="caution">
    <text evidence="2">The sequence shown here is derived from an EMBL/GenBank/DDBJ whole genome shotgun (WGS) entry which is preliminary data.</text>
</comment>
<sequence>MSNSTDTLAMRRMRRPPLFRRRSKSLDDVDTEEVDGMLDELLDERARGQQHLRSGAKPTPKVVTATAQVLDDVPLSAKSLASLADSQGTSVPPSATSSTLSTLADGSEAAGATSTAARMAAEDDRLANWVRTASFSSAGSAPSRAPRPPATPGRLPLPPRQPYTPVLPSPLSTCSYTSADDERDGGFPFPPTPHRDVFKPSTTSISERTSPDLPLKDLPPLAPRPEAGSGALGLARPGYTSYSSQSTLSSTATATPLAAPDFPSVARAHRSPTLIRSTTEPIPGSSSASPAQSPAAASPAPSSASGPATSVSAAIAATRARAHTRGASASSFSTTPSHSSASGRHAIPLTPPESLCTAPWQAGASAAELAWHDVLQAKFGASAAAAAVAEPGAKGSAGGIAMPPAAVAAMGSSRSVRARADTGSWGGGPSTGTTGGGVPSGGAGGDGAGAGGGATGRKAGWQGNELMGAAAAGGYAASTKQEMEKLLSEFLPGVPLGEQEETVNVVEYGALNSRSISLVPRILAHFAEREAAFPGRAPTAGPDPDELLSFQVTHVDKPAADFRCLTSTLETSPESYMRKFVGSADLALDGRVFSAFAARPDGVKVLPKKSVSVGFSAMSLHWPSTDRKYRVAPATLAHGELMAFLSARASEFKPGGLLTVAYMARSEEAALAASSPSGFSPSGMSASSAPSSPADGTSTSKGRRSSIPTDVAHPKDPSNSPPPPIGSSTAPPVSVPSPPGGVQLRHKDIWAHLTSILGKAIQRLVSTGLLKPQIARVLLALPLHPRTPRQTQACLRASAHSWDVLKSEIVVLSHPAWKGVEHGTVSVENWADHTIQLLKIFWEDEMRSILRDTLGSRGACEWVLDCLWTVAKEKVEDLPPHPLELEVQFIALRRRERPASVPASPVEGVPFGGHGGAGPVSVAQALGAVVEEQEKERGDKENGLPPPVGAA</sequence>
<dbReference type="SUPFAM" id="SSF53335">
    <property type="entry name" value="S-adenosyl-L-methionine-dependent methyltransferases"/>
    <property type="match status" value="1"/>
</dbReference>
<feature type="region of interest" description="Disordered" evidence="1">
    <location>
        <begin position="276"/>
        <end position="350"/>
    </location>
</feature>
<feature type="region of interest" description="Disordered" evidence="1">
    <location>
        <begin position="84"/>
        <end position="106"/>
    </location>
</feature>
<evidence type="ECO:0008006" key="4">
    <source>
        <dbReference type="Google" id="ProtNLM"/>
    </source>
</evidence>
<feature type="compositionally biased region" description="Low complexity" evidence="1">
    <location>
        <begin position="283"/>
        <end position="342"/>
    </location>
</feature>
<gene>
    <name evidence="2" type="ORF">Rhopal_004004-T1</name>
</gene>
<dbReference type="EMBL" id="BQKY01000008">
    <property type="protein sequence ID" value="GJN90990.1"/>
    <property type="molecule type" value="Genomic_DNA"/>
</dbReference>
<feature type="region of interest" description="Disordered" evidence="1">
    <location>
        <begin position="673"/>
        <end position="741"/>
    </location>
</feature>
<reference evidence="2 3" key="1">
    <citation type="submission" date="2021-12" db="EMBL/GenBank/DDBJ databases">
        <title>High titer production of polyol ester of fatty acids by Rhodotorula paludigena BS15 towards product separation-free biomass refinery.</title>
        <authorList>
            <person name="Mano J."/>
            <person name="Ono H."/>
            <person name="Tanaka T."/>
            <person name="Naito K."/>
            <person name="Sushida H."/>
            <person name="Ike M."/>
            <person name="Tokuyasu K."/>
            <person name="Kitaoka M."/>
        </authorList>
    </citation>
    <scope>NUCLEOTIDE SEQUENCE [LARGE SCALE GENOMIC DNA]</scope>
    <source>
        <strain evidence="2 3">BS15</strain>
    </source>
</reference>
<feature type="region of interest" description="Disordered" evidence="1">
    <location>
        <begin position="418"/>
        <end position="456"/>
    </location>
</feature>
<feature type="compositionally biased region" description="Basic and acidic residues" evidence="1">
    <location>
        <begin position="932"/>
        <end position="942"/>
    </location>
</feature>
<dbReference type="InterPro" id="IPR029063">
    <property type="entry name" value="SAM-dependent_MTases_sf"/>
</dbReference>
<protein>
    <recommendedName>
        <fullName evidence="4">Proteophosphoglycan ppg4</fullName>
    </recommendedName>
</protein>
<dbReference type="Proteomes" id="UP001342314">
    <property type="component" value="Unassembled WGS sequence"/>
</dbReference>
<feature type="compositionally biased region" description="Basic residues" evidence="1">
    <location>
        <begin position="11"/>
        <end position="23"/>
    </location>
</feature>
<accession>A0AAV5GN95</accession>
<evidence type="ECO:0000313" key="2">
    <source>
        <dbReference type="EMBL" id="GJN90990.1"/>
    </source>
</evidence>
<feature type="compositionally biased region" description="Pro residues" evidence="1">
    <location>
        <begin position="145"/>
        <end position="168"/>
    </location>
</feature>
<proteinExistence type="predicted"/>
<keyword evidence="3" id="KW-1185">Reference proteome</keyword>
<feature type="region of interest" description="Disordered" evidence="1">
    <location>
        <begin position="135"/>
        <end position="234"/>
    </location>
</feature>
<evidence type="ECO:0000256" key="1">
    <source>
        <dbReference type="SAM" id="MobiDB-lite"/>
    </source>
</evidence>
<feature type="region of interest" description="Disordered" evidence="1">
    <location>
        <begin position="1"/>
        <end position="32"/>
    </location>
</feature>
<name>A0AAV5GN95_9BASI</name>
<feature type="compositionally biased region" description="Low complexity" evidence="1">
    <location>
        <begin position="673"/>
        <end position="700"/>
    </location>
</feature>
<feature type="region of interest" description="Disordered" evidence="1">
    <location>
        <begin position="907"/>
        <end position="951"/>
    </location>
</feature>